<dbReference type="PROSITE" id="PS50943">
    <property type="entry name" value="HTH_CROC1"/>
    <property type="match status" value="1"/>
</dbReference>
<dbReference type="InterPro" id="IPR050807">
    <property type="entry name" value="TransReg_Diox_bact_type"/>
</dbReference>
<gene>
    <name evidence="3" type="ORF">E0485_15020</name>
</gene>
<dbReference type="PANTHER" id="PTHR46797">
    <property type="entry name" value="HTH-TYPE TRANSCRIPTIONAL REGULATOR"/>
    <property type="match status" value="1"/>
</dbReference>
<keyword evidence="4" id="KW-1185">Reference proteome</keyword>
<dbReference type="GO" id="GO:0003700">
    <property type="term" value="F:DNA-binding transcription factor activity"/>
    <property type="evidence" value="ECO:0007669"/>
    <property type="project" value="TreeGrafter"/>
</dbReference>
<dbReference type="InterPro" id="IPR010982">
    <property type="entry name" value="Lambda_DNA-bd_dom_sf"/>
</dbReference>
<dbReference type="Pfam" id="PF01381">
    <property type="entry name" value="HTH_3"/>
    <property type="match status" value="1"/>
</dbReference>
<dbReference type="GO" id="GO:0003677">
    <property type="term" value="F:DNA binding"/>
    <property type="evidence" value="ECO:0007669"/>
    <property type="project" value="UniProtKB-KW"/>
</dbReference>
<evidence type="ECO:0000256" key="1">
    <source>
        <dbReference type="ARBA" id="ARBA00023125"/>
    </source>
</evidence>
<keyword evidence="1" id="KW-0238">DNA-binding</keyword>
<dbReference type="Gene3D" id="1.10.260.40">
    <property type="entry name" value="lambda repressor-like DNA-binding domains"/>
    <property type="match status" value="1"/>
</dbReference>
<dbReference type="SUPFAM" id="SSF47413">
    <property type="entry name" value="lambda repressor-like DNA-binding domains"/>
    <property type="match status" value="1"/>
</dbReference>
<evidence type="ECO:0000259" key="2">
    <source>
        <dbReference type="PROSITE" id="PS50943"/>
    </source>
</evidence>
<dbReference type="RefSeq" id="WP_132418876.1">
    <property type="nucleotide sequence ID" value="NZ_SKFG01000014.1"/>
</dbReference>
<feature type="domain" description="HTH cro/C1-type" evidence="2">
    <location>
        <begin position="8"/>
        <end position="62"/>
    </location>
</feature>
<sequence length="90" mass="10266">MKPVHQKVEEVRVSKGVTKTHIAKKCGKTTSWYHGISTGRRTLNVDSLQQIATALDVDIRIFFENELSDTLNYKQQYEKGNQYEVCTACS</sequence>
<dbReference type="EMBL" id="SKFG01000014">
    <property type="protein sequence ID" value="TCZ76150.1"/>
    <property type="molecule type" value="Genomic_DNA"/>
</dbReference>
<dbReference type="SMART" id="SM00530">
    <property type="entry name" value="HTH_XRE"/>
    <property type="match status" value="1"/>
</dbReference>
<dbReference type="PANTHER" id="PTHR46797:SF1">
    <property type="entry name" value="METHYLPHOSPHONATE SYNTHASE"/>
    <property type="match status" value="1"/>
</dbReference>
<dbReference type="CDD" id="cd00093">
    <property type="entry name" value="HTH_XRE"/>
    <property type="match status" value="1"/>
</dbReference>
<accession>A0A4R4EB43</accession>
<dbReference type="InterPro" id="IPR001387">
    <property type="entry name" value="Cro/C1-type_HTH"/>
</dbReference>
<organism evidence="3 4">
    <name type="scientific">Paenibacillus albiflavus</name>
    <dbReference type="NCBI Taxonomy" id="2545760"/>
    <lineage>
        <taxon>Bacteria</taxon>
        <taxon>Bacillati</taxon>
        <taxon>Bacillota</taxon>
        <taxon>Bacilli</taxon>
        <taxon>Bacillales</taxon>
        <taxon>Paenibacillaceae</taxon>
        <taxon>Paenibacillus</taxon>
    </lineage>
</organism>
<protein>
    <submittedName>
        <fullName evidence="3">XRE family transcriptional regulator</fullName>
    </submittedName>
</protein>
<evidence type="ECO:0000313" key="3">
    <source>
        <dbReference type="EMBL" id="TCZ76150.1"/>
    </source>
</evidence>
<reference evidence="3 4" key="1">
    <citation type="submission" date="2019-03" db="EMBL/GenBank/DDBJ databases">
        <authorList>
            <person name="Kim M.K.M."/>
        </authorList>
    </citation>
    <scope>NUCLEOTIDE SEQUENCE [LARGE SCALE GENOMIC DNA]</scope>
    <source>
        <strain evidence="3 4">18JY21-1</strain>
    </source>
</reference>
<dbReference type="AlphaFoldDB" id="A0A4R4EB43"/>
<proteinExistence type="predicted"/>
<dbReference type="OrthoDB" id="2720762at2"/>
<evidence type="ECO:0000313" key="4">
    <source>
        <dbReference type="Proteomes" id="UP000295418"/>
    </source>
</evidence>
<name>A0A4R4EB43_9BACL</name>
<comment type="caution">
    <text evidence="3">The sequence shown here is derived from an EMBL/GenBank/DDBJ whole genome shotgun (WGS) entry which is preliminary data.</text>
</comment>
<dbReference type="Proteomes" id="UP000295418">
    <property type="component" value="Unassembled WGS sequence"/>
</dbReference>
<dbReference type="GO" id="GO:0005829">
    <property type="term" value="C:cytosol"/>
    <property type="evidence" value="ECO:0007669"/>
    <property type="project" value="TreeGrafter"/>
</dbReference>